<name>A0A450SVG5_9GAMM</name>
<dbReference type="EMBL" id="CAADEY010000062">
    <property type="protein sequence ID" value="VFJ57976.1"/>
    <property type="molecule type" value="Genomic_DNA"/>
</dbReference>
<proteinExistence type="predicted"/>
<dbReference type="Pfam" id="PF12441">
    <property type="entry name" value="CopG_antitoxin"/>
    <property type="match status" value="1"/>
</dbReference>
<dbReference type="InterPro" id="IPR022148">
    <property type="entry name" value="CopG_antitoxin"/>
</dbReference>
<gene>
    <name evidence="1" type="ORF">BECKDK2373C_GA0170839_106222</name>
</gene>
<organism evidence="1">
    <name type="scientific">Candidatus Kentrum sp. DK</name>
    <dbReference type="NCBI Taxonomy" id="2126562"/>
    <lineage>
        <taxon>Bacteria</taxon>
        <taxon>Pseudomonadati</taxon>
        <taxon>Pseudomonadota</taxon>
        <taxon>Gammaproteobacteria</taxon>
        <taxon>Candidatus Kentrum</taxon>
    </lineage>
</organism>
<reference evidence="1" key="1">
    <citation type="submission" date="2019-02" db="EMBL/GenBank/DDBJ databases">
        <authorList>
            <person name="Gruber-Vodicka R. H."/>
            <person name="Seah K. B. B."/>
        </authorList>
    </citation>
    <scope>NUCLEOTIDE SEQUENCE</scope>
    <source>
        <strain evidence="1">BECK_DK161</strain>
    </source>
</reference>
<sequence length="92" mass="10488">MTGKQKTIPTFAREAQERVFWESRDSTEYLDWRRAESARFPNLKPSTRSVSLQLPESLLDGIEAAAGERNVPYQSLIESWLAEKLDAQSSDV</sequence>
<dbReference type="AlphaFoldDB" id="A0A450SVG5"/>
<protein>
    <submittedName>
        <fullName evidence="1">Predicted DNA binding protein, CopG/RHH family</fullName>
    </submittedName>
</protein>
<accession>A0A450SVG5</accession>
<evidence type="ECO:0000313" key="1">
    <source>
        <dbReference type="EMBL" id="VFJ57976.1"/>
    </source>
</evidence>